<reference evidence="2" key="2">
    <citation type="submission" date="2020-09" db="EMBL/GenBank/DDBJ databases">
        <authorList>
            <person name="Sun Q."/>
            <person name="Ohkuma M."/>
        </authorList>
    </citation>
    <scope>NUCLEOTIDE SEQUENCE</scope>
    <source>
        <strain evidence="2">JCM 31311</strain>
    </source>
</reference>
<dbReference type="AlphaFoldDB" id="A0A918EZ90"/>
<protein>
    <submittedName>
        <fullName evidence="2">Uncharacterized protein</fullName>
    </submittedName>
</protein>
<comment type="caution">
    <text evidence="2">The sequence shown here is derived from an EMBL/GenBank/DDBJ whole genome shotgun (WGS) entry which is preliminary data.</text>
</comment>
<proteinExistence type="predicted"/>
<evidence type="ECO:0000256" key="1">
    <source>
        <dbReference type="SAM" id="MobiDB-lite"/>
    </source>
</evidence>
<dbReference type="RefSeq" id="WP_189087548.1">
    <property type="nucleotide sequence ID" value="NZ_BMQL01000001.1"/>
</dbReference>
<gene>
    <name evidence="2" type="ORF">GCM10008957_01280</name>
</gene>
<name>A0A918EZ90_9DEIO</name>
<dbReference type="Proteomes" id="UP000603865">
    <property type="component" value="Unassembled WGS sequence"/>
</dbReference>
<feature type="compositionally biased region" description="Basic and acidic residues" evidence="1">
    <location>
        <begin position="47"/>
        <end position="56"/>
    </location>
</feature>
<evidence type="ECO:0000313" key="2">
    <source>
        <dbReference type="EMBL" id="GGQ93060.1"/>
    </source>
</evidence>
<accession>A0A918EZ90</accession>
<organism evidence="2 3">
    <name type="scientific">Deinococcus ruber</name>
    <dbReference type="NCBI Taxonomy" id="1848197"/>
    <lineage>
        <taxon>Bacteria</taxon>
        <taxon>Thermotogati</taxon>
        <taxon>Deinococcota</taxon>
        <taxon>Deinococci</taxon>
        <taxon>Deinococcales</taxon>
        <taxon>Deinococcaceae</taxon>
        <taxon>Deinococcus</taxon>
    </lineage>
</organism>
<feature type="region of interest" description="Disordered" evidence="1">
    <location>
        <begin position="41"/>
        <end position="63"/>
    </location>
</feature>
<sequence>MNVLKNAAALVIDRLHLVFNRISVYFWHKVEQLLALETDPRTPALKDAQRDSEHIHRTSRRSG</sequence>
<reference evidence="2" key="1">
    <citation type="journal article" date="2014" name="Int. J. Syst. Evol. Microbiol.">
        <title>Complete genome sequence of Corynebacterium casei LMG S-19264T (=DSM 44701T), isolated from a smear-ripened cheese.</title>
        <authorList>
            <consortium name="US DOE Joint Genome Institute (JGI-PGF)"/>
            <person name="Walter F."/>
            <person name="Albersmeier A."/>
            <person name="Kalinowski J."/>
            <person name="Ruckert C."/>
        </authorList>
    </citation>
    <scope>NUCLEOTIDE SEQUENCE</scope>
    <source>
        <strain evidence="2">JCM 31311</strain>
    </source>
</reference>
<keyword evidence="3" id="KW-1185">Reference proteome</keyword>
<dbReference type="EMBL" id="BMQL01000001">
    <property type="protein sequence ID" value="GGQ93060.1"/>
    <property type="molecule type" value="Genomic_DNA"/>
</dbReference>
<evidence type="ECO:0000313" key="3">
    <source>
        <dbReference type="Proteomes" id="UP000603865"/>
    </source>
</evidence>